<evidence type="ECO:0000313" key="2">
    <source>
        <dbReference type="Proteomes" id="UP001165960"/>
    </source>
</evidence>
<dbReference type="Proteomes" id="UP001165960">
    <property type="component" value="Unassembled WGS sequence"/>
</dbReference>
<organism evidence="1 2">
    <name type="scientific">Entomophthora muscae</name>
    <dbReference type="NCBI Taxonomy" id="34485"/>
    <lineage>
        <taxon>Eukaryota</taxon>
        <taxon>Fungi</taxon>
        <taxon>Fungi incertae sedis</taxon>
        <taxon>Zoopagomycota</taxon>
        <taxon>Entomophthoromycotina</taxon>
        <taxon>Entomophthoromycetes</taxon>
        <taxon>Entomophthorales</taxon>
        <taxon>Entomophthoraceae</taxon>
        <taxon>Entomophthora</taxon>
    </lineage>
</organism>
<sequence>MTMDQQLARLEEILGSISSPSNTNDSIKAATTALCDFTQKPESLPLFIKVIGASSHSPVRQLAAVELKKMVAKFWEIAPEQARAEFRTLLPNIFLQEPEKLPRLSIAQAIGGIALVDLPHKRWPELIEFVSQCADSPSADNRECGVHLLGVLFETISEHYPEHLGGVFSTLTKCLSDPESLEVRILAVQGLSEFAEFIDSTQKDQVAAFQNIVPTVVNVFQETISQGDVKSAIKVLELFEAALLSESGLLNTCFNDLVVFMFRIATDQSVENDIRNGVLTFLYWTIKYRKSRVIKFGLVESYIRCAMTVAVEPEEEDIQEECPAKSAITMIGVLTSTFPSQQIFSILGSIIIDYIRSDNEGKRKAGLLAIAVAAEGCSEFLSAQVDEIIPLITATLGDSSPIVRRASCFALYSLADEIHDDVTKYHGAILPHLLALITDQDPEVAKNVWNAIDSFMSEIGTEAAQYLPMLMQKSGDYLNSLSCQLKMTAIAAIGSAASSAEKEFIPYFPDFINRLRIFMTIVSDNPEELTLRAIATDSAASVASAVGKDVIAPYIQDLMTIAFEGMSIKGPHLRDSAFSLFSTMSQILGTDFAAFLEPVMNQVRFTLDQSEFDANDDKSVDLENEGSGSEEIKARTDISDEKEVAISTTAELFRNVGKLFLPYLEPLTKDYIEFLDHYADGVRKTAFETLLSFAITLHSEFKMDDWVPGLPVQKPVNQVVANFIDAIMPSIMEKWNEEADSGVVNLLLIELDQAIQAVGPALIANHVEAIASNLQQIFRKQALCQLGDDYDEHTGSDDLAEQEAALIVNAADVLGAMTRAVGPDFFPLFRPFFPLLKKHFKSSQRESQRTMAVGVLGDIILGLGARISDYTLELLEIFLNGLSDPAPIVRSNSAFGVGILCASTAQDITSHYGSIFERLSPLFLNQPHNTTDNACGAVCRMIKAAPHACPIDLVIPAVINHLPLKEDAAENEPIYECLILLLRSEHGSVHAHIDKIKALFTEMINNTPDHISSALRAEVKAILG</sequence>
<comment type="caution">
    <text evidence="1">The sequence shown here is derived from an EMBL/GenBank/DDBJ whole genome shotgun (WGS) entry which is preliminary data.</text>
</comment>
<reference evidence="1" key="1">
    <citation type="submission" date="2022-04" db="EMBL/GenBank/DDBJ databases">
        <title>Genome of the entomopathogenic fungus Entomophthora muscae.</title>
        <authorList>
            <person name="Elya C."/>
            <person name="Lovett B.R."/>
            <person name="Lee E."/>
            <person name="Macias A.M."/>
            <person name="Hajek A.E."/>
            <person name="De Bivort B.L."/>
            <person name="Kasson M.T."/>
            <person name="De Fine Licht H.H."/>
            <person name="Stajich J.E."/>
        </authorList>
    </citation>
    <scope>NUCLEOTIDE SEQUENCE</scope>
    <source>
        <strain evidence="1">Berkeley</strain>
    </source>
</reference>
<protein>
    <submittedName>
        <fullName evidence="1">Uncharacterized protein</fullName>
    </submittedName>
</protein>
<gene>
    <name evidence="1" type="ORF">DSO57_1023282</name>
</gene>
<evidence type="ECO:0000313" key="1">
    <source>
        <dbReference type="EMBL" id="KAJ9061149.1"/>
    </source>
</evidence>
<name>A0ACC2SFF8_9FUNG</name>
<proteinExistence type="predicted"/>
<keyword evidence="2" id="KW-1185">Reference proteome</keyword>
<dbReference type="EMBL" id="QTSX02005091">
    <property type="protein sequence ID" value="KAJ9061149.1"/>
    <property type="molecule type" value="Genomic_DNA"/>
</dbReference>
<accession>A0ACC2SFF8</accession>